<evidence type="ECO:0000256" key="1">
    <source>
        <dbReference type="ARBA" id="ARBA00022679"/>
    </source>
</evidence>
<dbReference type="KEGG" id="rrd:RradSPS_3132"/>
<evidence type="ECO:0000256" key="2">
    <source>
        <dbReference type="ARBA" id="ARBA00022777"/>
    </source>
</evidence>
<evidence type="ECO:0000256" key="3">
    <source>
        <dbReference type="ARBA" id="ARBA00023012"/>
    </source>
</evidence>
<dbReference type="HOGENOM" id="CLU_477241_0_0_11"/>
<dbReference type="PATRIC" id="fig|42256.3.peg.3172"/>
<keyword evidence="9" id="KW-1185">Reference proteome</keyword>
<evidence type="ECO:0000256" key="5">
    <source>
        <dbReference type="SAM" id="Phobius"/>
    </source>
</evidence>
<keyword evidence="7" id="KW-0614">Plasmid</keyword>
<keyword evidence="5" id="KW-1133">Transmembrane helix</keyword>
<dbReference type="Proteomes" id="UP001281130">
    <property type="component" value="Unassembled WGS sequence"/>
</dbReference>
<dbReference type="RefSeq" id="WP_143533738.1">
    <property type="nucleotide sequence ID" value="NZ_CP007517.1"/>
</dbReference>
<dbReference type="EMBL" id="JAWXXX010000004">
    <property type="protein sequence ID" value="MDX5895613.1"/>
    <property type="molecule type" value="Genomic_DNA"/>
</dbReference>
<name>A0A023X8Q5_RUBRA</name>
<keyword evidence="8" id="KW-0067">ATP-binding</keyword>
<dbReference type="InterPro" id="IPR036890">
    <property type="entry name" value="HATPase_C_sf"/>
</dbReference>
<evidence type="ECO:0000313" key="7">
    <source>
        <dbReference type="EMBL" id="AHY48415.1"/>
    </source>
</evidence>
<feature type="transmembrane region" description="Helical" evidence="5">
    <location>
        <begin position="121"/>
        <end position="139"/>
    </location>
</feature>
<dbReference type="AlphaFoldDB" id="A0A023X8Q5"/>
<keyword evidence="5" id="KW-0472">Membrane</keyword>
<dbReference type="Gene3D" id="3.30.565.10">
    <property type="entry name" value="Histidine kinase-like ATPase, C-terminal domain"/>
    <property type="match status" value="1"/>
</dbReference>
<accession>A0A023X8Q5</accession>
<gene>
    <name evidence="7" type="ORF">RradSPS_3132</name>
    <name evidence="8" type="ORF">SIL72_16405</name>
</gene>
<evidence type="ECO:0000313" key="8">
    <source>
        <dbReference type="EMBL" id="MDX5895613.1"/>
    </source>
</evidence>
<reference evidence="8" key="2">
    <citation type="submission" date="2023-11" db="EMBL/GenBank/DDBJ databases">
        <title>MicrobeMod: A computational toolkit for identifying prokaryotic methylation and restriction-modification with nanopore sequencing.</title>
        <authorList>
            <person name="Crits-Christoph A."/>
            <person name="Kang S.C."/>
            <person name="Lee H."/>
            <person name="Ostrov N."/>
        </authorList>
    </citation>
    <scope>NUCLEOTIDE SEQUENCE</scope>
    <source>
        <strain evidence="8">ATCC 51242</strain>
    </source>
</reference>
<dbReference type="Pfam" id="PF02518">
    <property type="entry name" value="HATPase_c"/>
    <property type="match status" value="1"/>
</dbReference>
<dbReference type="SUPFAM" id="SSF55874">
    <property type="entry name" value="ATPase domain of HSP90 chaperone/DNA topoisomerase II/histidine kinase"/>
    <property type="match status" value="1"/>
</dbReference>
<reference evidence="7 9" key="1">
    <citation type="submission" date="2014-03" db="EMBL/GenBank/DDBJ databases">
        <title>Complete genome sequence of the Radio-Resistant Rubrobacter radiotolerans RSPS-4.</title>
        <authorList>
            <person name="Egas C.C."/>
            <person name="Barroso C.C."/>
            <person name="Froufe H.J.C."/>
            <person name="Pacheco J.J."/>
            <person name="Albuquerque L.L."/>
            <person name="da Costa M.M.S."/>
        </authorList>
    </citation>
    <scope>NUCLEOTIDE SEQUENCE [LARGE SCALE GENOMIC DNA]</scope>
    <source>
        <strain evidence="7 9">RSPS-4</strain>
        <plasmid evidence="7 9">3</plasmid>
    </source>
</reference>
<dbReference type="EMBL" id="CP007517">
    <property type="protein sequence ID" value="AHY48415.1"/>
    <property type="molecule type" value="Genomic_DNA"/>
</dbReference>
<organism evidence="7 9">
    <name type="scientific">Rubrobacter radiotolerans</name>
    <name type="common">Arthrobacter radiotolerans</name>
    <dbReference type="NCBI Taxonomy" id="42256"/>
    <lineage>
        <taxon>Bacteria</taxon>
        <taxon>Bacillati</taxon>
        <taxon>Actinomycetota</taxon>
        <taxon>Rubrobacteria</taxon>
        <taxon>Rubrobacterales</taxon>
        <taxon>Rubrobacteraceae</taxon>
        <taxon>Rubrobacter</taxon>
    </lineage>
</organism>
<feature type="transmembrane region" description="Helical" evidence="5">
    <location>
        <begin position="92"/>
        <end position="115"/>
    </location>
</feature>
<evidence type="ECO:0000256" key="4">
    <source>
        <dbReference type="SAM" id="MobiDB-lite"/>
    </source>
</evidence>
<dbReference type="GO" id="GO:0016301">
    <property type="term" value="F:kinase activity"/>
    <property type="evidence" value="ECO:0007669"/>
    <property type="project" value="UniProtKB-KW"/>
</dbReference>
<keyword evidence="8" id="KW-0547">Nucleotide-binding</keyword>
<keyword evidence="1" id="KW-0808">Transferase</keyword>
<sequence length="571" mass="60644">MRARVSTGSARSLLDAAFGGVLVGTVAFVLMHFGVDSVQHARRWVGLDPLQPLPGGAAEVAFAYPVPCAALFFGSLYLTFRSGSLRGRGLPLDALVLGTTSGVALQALVAVLYPPLVLSEFVAWCVSGAAGGLLGSVLVRQRRSRVQAARLVQRIVGEAIALDSPATVAAAISAHAGSPPPLRVTVCEAAGCGPDGAPPEGPDLLPWSCHSRFTPPEPVRPLNLRSLPDWKGLLEGREVVCGPGALGRGSSERAGSTGREEVLLFPLLSRREGLQGLLVVVRPVSRLGRLVRLLSGTSRLGPAERAFYREVSGVVARELDYRRLRDESHGIAERRARWRERERTRRRLHDTVVQDLGRAIQTVNALLARHHYAAENAGFSRDDLLLLERVRANSVSAHEKCRRVVDCPEEALDRDEASVEDTLREVVGEFEREHPGFSVGGGIPTSETRLSTAACSVLARTAREALTNAAKHAAARTLCLSFAADAATARLTVSDNGCGFDAGSLGRSPTRAAGSFGLASLRDDARRVGGDFSVRSEKGRGTVVEVTVPLVPSGNSTHSAEPLGEPGGLRV</sequence>
<dbReference type="InterPro" id="IPR003594">
    <property type="entry name" value="HATPase_dom"/>
</dbReference>
<protein>
    <submittedName>
        <fullName evidence="8">ATP-binding protein</fullName>
    </submittedName>
    <submittedName>
        <fullName evidence="7">Histidine kinase-, DNA gyrase B-, and HSP90-like ATPase</fullName>
    </submittedName>
</protein>
<dbReference type="PROSITE" id="PS50109">
    <property type="entry name" value="HIS_KIN"/>
    <property type="match status" value="1"/>
</dbReference>
<dbReference type="eggNOG" id="COG4585">
    <property type="taxonomic scope" value="Bacteria"/>
</dbReference>
<dbReference type="Proteomes" id="UP000025229">
    <property type="component" value="Plasmid 3"/>
</dbReference>
<keyword evidence="2 7" id="KW-0418">Kinase</keyword>
<feature type="transmembrane region" description="Helical" evidence="5">
    <location>
        <begin position="55"/>
        <end position="80"/>
    </location>
</feature>
<feature type="domain" description="Histidine kinase" evidence="6">
    <location>
        <begin position="458"/>
        <end position="552"/>
    </location>
</feature>
<dbReference type="SMART" id="SM00387">
    <property type="entry name" value="HATPase_c"/>
    <property type="match status" value="1"/>
</dbReference>
<proteinExistence type="predicted"/>
<evidence type="ECO:0000259" key="6">
    <source>
        <dbReference type="PROSITE" id="PS50109"/>
    </source>
</evidence>
<dbReference type="GO" id="GO:0005524">
    <property type="term" value="F:ATP binding"/>
    <property type="evidence" value="ECO:0007669"/>
    <property type="project" value="UniProtKB-KW"/>
</dbReference>
<keyword evidence="3" id="KW-0902">Two-component regulatory system</keyword>
<dbReference type="InterPro" id="IPR050482">
    <property type="entry name" value="Sensor_HK_TwoCompSys"/>
</dbReference>
<dbReference type="InterPro" id="IPR005467">
    <property type="entry name" value="His_kinase_dom"/>
</dbReference>
<evidence type="ECO:0000313" key="9">
    <source>
        <dbReference type="Proteomes" id="UP000025229"/>
    </source>
</evidence>
<dbReference type="GO" id="GO:0000160">
    <property type="term" value="P:phosphorelay signal transduction system"/>
    <property type="evidence" value="ECO:0007669"/>
    <property type="project" value="UniProtKB-KW"/>
</dbReference>
<feature type="region of interest" description="Disordered" evidence="4">
    <location>
        <begin position="551"/>
        <end position="571"/>
    </location>
</feature>
<dbReference type="PANTHER" id="PTHR24421:SF62">
    <property type="entry name" value="SENSORY TRANSDUCTION HISTIDINE KINASE"/>
    <property type="match status" value="1"/>
</dbReference>
<dbReference type="OrthoDB" id="144293at2"/>
<geneLocation type="plasmid" evidence="7">
    <name>3</name>
</geneLocation>
<dbReference type="PANTHER" id="PTHR24421">
    <property type="entry name" value="NITRATE/NITRITE SENSOR PROTEIN NARX-RELATED"/>
    <property type="match status" value="1"/>
</dbReference>
<dbReference type="CDD" id="cd16917">
    <property type="entry name" value="HATPase_UhpB-NarQ-NarX-like"/>
    <property type="match status" value="1"/>
</dbReference>
<keyword evidence="5" id="KW-0812">Transmembrane</keyword>
<feature type="transmembrane region" description="Helical" evidence="5">
    <location>
        <begin position="12"/>
        <end position="35"/>
    </location>
</feature>